<dbReference type="InterPro" id="IPR010982">
    <property type="entry name" value="Lambda_DNA-bd_dom_sf"/>
</dbReference>
<evidence type="ECO:0000313" key="7">
    <source>
        <dbReference type="Proteomes" id="UP001141183"/>
    </source>
</evidence>
<dbReference type="PANTHER" id="PTHR30146:SF148">
    <property type="entry name" value="HTH-TYPE TRANSCRIPTIONAL REPRESSOR PURR-RELATED"/>
    <property type="match status" value="1"/>
</dbReference>
<dbReference type="Pfam" id="PF00356">
    <property type="entry name" value="LacI"/>
    <property type="match status" value="1"/>
</dbReference>
<dbReference type="Proteomes" id="UP001141183">
    <property type="component" value="Unassembled WGS sequence"/>
</dbReference>
<organism evidence="6 7">
    <name type="scientific">Clostridium tertium</name>
    <dbReference type="NCBI Taxonomy" id="1559"/>
    <lineage>
        <taxon>Bacteria</taxon>
        <taxon>Bacillati</taxon>
        <taxon>Bacillota</taxon>
        <taxon>Clostridia</taxon>
        <taxon>Eubacteriales</taxon>
        <taxon>Clostridiaceae</taxon>
        <taxon>Clostridium</taxon>
    </lineage>
</organism>
<evidence type="ECO:0000256" key="1">
    <source>
        <dbReference type="ARBA" id="ARBA00022491"/>
    </source>
</evidence>
<dbReference type="PROSITE" id="PS50932">
    <property type="entry name" value="HTH_LACI_2"/>
    <property type="match status" value="1"/>
</dbReference>
<dbReference type="EMBL" id="JAMRYU010000009">
    <property type="protein sequence ID" value="MDC4240382.1"/>
    <property type="molecule type" value="Genomic_DNA"/>
</dbReference>
<evidence type="ECO:0000259" key="5">
    <source>
        <dbReference type="PROSITE" id="PS50932"/>
    </source>
</evidence>
<keyword evidence="1" id="KW-0678">Repressor</keyword>
<dbReference type="PANTHER" id="PTHR30146">
    <property type="entry name" value="LACI-RELATED TRANSCRIPTIONAL REPRESSOR"/>
    <property type="match status" value="1"/>
</dbReference>
<dbReference type="RefSeq" id="WP_008680745.1">
    <property type="nucleotide sequence ID" value="NZ_BAAACM010000025.1"/>
</dbReference>
<gene>
    <name evidence="6" type="ORF">NE398_09410</name>
</gene>
<dbReference type="CDD" id="cd01392">
    <property type="entry name" value="HTH_LacI"/>
    <property type="match status" value="1"/>
</dbReference>
<evidence type="ECO:0000256" key="3">
    <source>
        <dbReference type="ARBA" id="ARBA00023125"/>
    </source>
</evidence>
<reference evidence="6" key="1">
    <citation type="submission" date="2022-05" db="EMBL/GenBank/DDBJ databases">
        <title>Draft genome sequence of Clostridium tertium strain CP3 isolated from Peru.</title>
        <authorList>
            <person name="Hurtado R."/>
            <person name="Lima L."/>
            <person name="Sousa T."/>
            <person name="Jaiswal A.K."/>
            <person name="Tiwari S."/>
            <person name="Maturrano L."/>
            <person name="Brenig B."/>
            <person name="Azevedo V."/>
        </authorList>
    </citation>
    <scope>NUCLEOTIDE SEQUENCE</scope>
    <source>
        <strain evidence="6">CP3</strain>
    </source>
</reference>
<keyword evidence="2" id="KW-0805">Transcription regulation</keyword>
<name>A0A9X4B151_9CLOT</name>
<sequence length="346" mass="39381">MGKITMKDIAERLDISINAVSLALNSKAGVSEETRKQVLDVAEELGYLDKSPKFVKSFANKNICVIIKKYYFEDNTFYSKIMMGIGEESRRKGYDIITCLINETEESIPSCIESKKVCGIIVIGTIEDEYLVKLKNYKIPVVLVDHTSLLESTDSILTDNKLGSFNITKLLIEKGYKDIGFFGDLEYSLSIKERFFGYREAIKKFLKFNNFKEAEVFIEEQSVLYDVEQNIIDKNIEGIKERINRINKIPEAFVCSNDNAAIALITSLKELGYMVPKDIAVVGFDDIVLSSLIEPKLTTVRVEKDFMGRKAVDRLLWRIENKKDPDEKTILSVEVIERDSVGNKNI</sequence>
<evidence type="ECO:0000256" key="4">
    <source>
        <dbReference type="ARBA" id="ARBA00023163"/>
    </source>
</evidence>
<dbReference type="CDD" id="cd19974">
    <property type="entry name" value="PBP1_LacI-like"/>
    <property type="match status" value="1"/>
</dbReference>
<comment type="caution">
    <text evidence="6">The sequence shown here is derived from an EMBL/GenBank/DDBJ whole genome shotgun (WGS) entry which is preliminary data.</text>
</comment>
<dbReference type="GO" id="GO:0003700">
    <property type="term" value="F:DNA-binding transcription factor activity"/>
    <property type="evidence" value="ECO:0007669"/>
    <property type="project" value="TreeGrafter"/>
</dbReference>
<dbReference type="GO" id="GO:0000976">
    <property type="term" value="F:transcription cis-regulatory region binding"/>
    <property type="evidence" value="ECO:0007669"/>
    <property type="project" value="TreeGrafter"/>
</dbReference>
<dbReference type="GeneID" id="93045549"/>
<accession>A0A9X4B151</accession>
<keyword evidence="3 6" id="KW-0238">DNA-binding</keyword>
<dbReference type="Gene3D" id="3.40.50.2300">
    <property type="match status" value="2"/>
</dbReference>
<keyword evidence="7" id="KW-1185">Reference proteome</keyword>
<dbReference type="SMART" id="SM00354">
    <property type="entry name" value="HTH_LACI"/>
    <property type="match status" value="1"/>
</dbReference>
<proteinExistence type="predicted"/>
<dbReference type="InterPro" id="IPR028082">
    <property type="entry name" value="Peripla_BP_I"/>
</dbReference>
<dbReference type="InterPro" id="IPR000843">
    <property type="entry name" value="HTH_LacI"/>
</dbReference>
<dbReference type="AlphaFoldDB" id="A0A9X4B151"/>
<keyword evidence="4" id="KW-0804">Transcription</keyword>
<evidence type="ECO:0000313" key="6">
    <source>
        <dbReference type="EMBL" id="MDC4240382.1"/>
    </source>
</evidence>
<dbReference type="InterPro" id="IPR046335">
    <property type="entry name" value="LacI/GalR-like_sensor"/>
</dbReference>
<dbReference type="SUPFAM" id="SSF53822">
    <property type="entry name" value="Periplasmic binding protein-like I"/>
    <property type="match status" value="1"/>
</dbReference>
<dbReference type="SUPFAM" id="SSF47413">
    <property type="entry name" value="lambda repressor-like DNA-binding domains"/>
    <property type="match status" value="1"/>
</dbReference>
<dbReference type="Pfam" id="PF13377">
    <property type="entry name" value="Peripla_BP_3"/>
    <property type="match status" value="1"/>
</dbReference>
<feature type="domain" description="HTH lacI-type" evidence="5">
    <location>
        <begin position="4"/>
        <end position="47"/>
    </location>
</feature>
<evidence type="ECO:0000256" key="2">
    <source>
        <dbReference type="ARBA" id="ARBA00023015"/>
    </source>
</evidence>
<protein>
    <submittedName>
        <fullName evidence="6">LacI family DNA-binding transcriptional regulator</fullName>
    </submittedName>
</protein>
<dbReference type="Gene3D" id="1.10.260.40">
    <property type="entry name" value="lambda repressor-like DNA-binding domains"/>
    <property type="match status" value="1"/>
</dbReference>